<dbReference type="AlphaFoldDB" id="A0AAY4C9V4"/>
<dbReference type="EC" id="1.3.1.93" evidence="4"/>
<reference evidence="18 19" key="1">
    <citation type="submission" date="2020-06" db="EMBL/GenBank/DDBJ databases">
        <authorList>
            <consortium name="Wellcome Sanger Institute Data Sharing"/>
        </authorList>
    </citation>
    <scope>NUCLEOTIDE SEQUENCE [LARGE SCALE GENOMIC DNA]</scope>
</reference>
<dbReference type="GO" id="GO:0102758">
    <property type="term" value="F:very-long-chain enoyl-CoA reductase activity"/>
    <property type="evidence" value="ECO:0007669"/>
    <property type="project" value="UniProtKB-EC"/>
</dbReference>
<feature type="transmembrane region" description="Helical" evidence="15">
    <location>
        <begin position="105"/>
        <end position="127"/>
    </location>
</feature>
<dbReference type="Pfam" id="PF21696">
    <property type="entry name" value="TECR_N"/>
    <property type="match status" value="1"/>
</dbReference>
<sequence>CDVTLYMCKHGLKAGATKEKNYVFFEVDIRDSKTRLQLCFLDKVEPSATIGEIKNLVYKNGMYQNGTENTRLHMKGKALNDDDVLENLPVGTTATIFFEDLGPQFGWVMVFLAECLGPLFTYLLFYLRLPNIYEPQHDYTRSTFTVVRLACVCHTLHYFRMLVETIFIHRFSHGTMPLHSIMLICLYYWGFAAWQAYYINHPLYTVPSYGNLQVLLALVLFLLCEIGSFSINLVLNRIKCNGSRPGEIPYPTKNPFTWPFFFVSCPNYTYEAGVWLSFAVMTQCVPVALFAFLGFIQMSIWARQKHKMYIETFEDYPDLRTAIIPLFM</sequence>
<keyword evidence="14" id="KW-0275">Fatty acid biosynthesis</keyword>
<evidence type="ECO:0000259" key="16">
    <source>
        <dbReference type="Pfam" id="PF02544"/>
    </source>
</evidence>
<evidence type="ECO:0000256" key="7">
    <source>
        <dbReference type="ARBA" id="ARBA00022824"/>
    </source>
</evidence>
<feature type="domain" description="3-oxo-5-alpha-steroid 4-dehydrogenase C-terminal" evidence="16">
    <location>
        <begin position="175"/>
        <end position="327"/>
    </location>
</feature>
<dbReference type="GO" id="GO:0005789">
    <property type="term" value="C:endoplasmic reticulum membrane"/>
    <property type="evidence" value="ECO:0007669"/>
    <property type="project" value="UniProtKB-SubCell"/>
</dbReference>
<evidence type="ECO:0000256" key="6">
    <source>
        <dbReference type="ARBA" id="ARBA00022692"/>
    </source>
</evidence>
<comment type="pathway">
    <text evidence="2">Lipid metabolism; fatty acid biosynthesis.</text>
</comment>
<dbReference type="GO" id="GO:0042761">
    <property type="term" value="P:very long-chain fatty acid biosynthetic process"/>
    <property type="evidence" value="ECO:0007669"/>
    <property type="project" value="TreeGrafter"/>
</dbReference>
<dbReference type="SUPFAM" id="SSF54236">
    <property type="entry name" value="Ubiquitin-like"/>
    <property type="match status" value="1"/>
</dbReference>
<evidence type="ECO:0000256" key="2">
    <source>
        <dbReference type="ARBA" id="ARBA00005194"/>
    </source>
</evidence>
<keyword evidence="7" id="KW-0256">Endoplasmic reticulum</keyword>
<dbReference type="PANTHER" id="PTHR10556">
    <property type="entry name" value="3-OXO-5-ALPHA-STEROID 4-DEHYDROGENASE"/>
    <property type="match status" value="1"/>
</dbReference>
<proteinExistence type="inferred from homology"/>
<reference evidence="18" key="3">
    <citation type="submission" date="2025-09" db="UniProtKB">
        <authorList>
            <consortium name="Ensembl"/>
        </authorList>
    </citation>
    <scope>IDENTIFICATION</scope>
</reference>
<keyword evidence="13 15" id="KW-0472">Membrane</keyword>
<keyword evidence="5" id="KW-0444">Lipid biosynthesis</keyword>
<feature type="transmembrane region" description="Helical" evidence="15">
    <location>
        <begin position="285"/>
        <end position="302"/>
    </location>
</feature>
<feature type="transmembrane region" description="Helical" evidence="15">
    <location>
        <begin position="180"/>
        <end position="200"/>
    </location>
</feature>
<dbReference type="Proteomes" id="UP000694580">
    <property type="component" value="Chromosome 13"/>
</dbReference>
<keyword evidence="8" id="KW-0276">Fatty acid metabolism</keyword>
<evidence type="ECO:0000256" key="1">
    <source>
        <dbReference type="ARBA" id="ARBA00004477"/>
    </source>
</evidence>
<keyword evidence="11" id="KW-0560">Oxidoreductase</keyword>
<accession>A0AAY4C9V4</accession>
<evidence type="ECO:0000259" key="17">
    <source>
        <dbReference type="Pfam" id="PF21696"/>
    </source>
</evidence>
<comment type="similarity">
    <text evidence="3">Belongs to the steroid 5-alpha reductase family.</text>
</comment>
<evidence type="ECO:0000313" key="18">
    <source>
        <dbReference type="Ensembl" id="ENSDCDP00010029960.1"/>
    </source>
</evidence>
<dbReference type="Ensembl" id="ENSDCDT00010037208.1">
    <property type="protein sequence ID" value="ENSDCDP00010029960.1"/>
    <property type="gene ID" value="ENSDCDG00010019050.1"/>
</dbReference>
<evidence type="ECO:0000256" key="10">
    <source>
        <dbReference type="ARBA" id="ARBA00022989"/>
    </source>
</evidence>
<evidence type="ECO:0000256" key="3">
    <source>
        <dbReference type="ARBA" id="ARBA00007742"/>
    </source>
</evidence>
<dbReference type="GeneTree" id="ENSGT00950000182886"/>
<evidence type="ECO:0000256" key="5">
    <source>
        <dbReference type="ARBA" id="ARBA00022516"/>
    </source>
</evidence>
<keyword evidence="6 15" id="KW-0812">Transmembrane</keyword>
<dbReference type="InterPro" id="IPR001104">
    <property type="entry name" value="3-oxo-5_a-steroid_4-DH_C"/>
</dbReference>
<evidence type="ECO:0000256" key="15">
    <source>
        <dbReference type="SAM" id="Phobius"/>
    </source>
</evidence>
<organism evidence="18 19">
    <name type="scientific">Denticeps clupeoides</name>
    <name type="common">denticle herring</name>
    <dbReference type="NCBI Taxonomy" id="299321"/>
    <lineage>
        <taxon>Eukaryota</taxon>
        <taxon>Metazoa</taxon>
        <taxon>Chordata</taxon>
        <taxon>Craniata</taxon>
        <taxon>Vertebrata</taxon>
        <taxon>Euteleostomi</taxon>
        <taxon>Actinopterygii</taxon>
        <taxon>Neopterygii</taxon>
        <taxon>Teleostei</taxon>
        <taxon>Clupei</taxon>
        <taxon>Clupeiformes</taxon>
        <taxon>Denticipitoidei</taxon>
        <taxon>Denticipitidae</taxon>
        <taxon>Denticeps</taxon>
    </lineage>
</organism>
<dbReference type="InterPro" id="IPR029071">
    <property type="entry name" value="Ubiquitin-like_domsf"/>
</dbReference>
<dbReference type="Gene3D" id="3.10.20.90">
    <property type="entry name" value="Phosphatidylinositol 3-kinase Catalytic Subunit, Chain A, domain 1"/>
    <property type="match status" value="1"/>
</dbReference>
<evidence type="ECO:0000256" key="12">
    <source>
        <dbReference type="ARBA" id="ARBA00023098"/>
    </source>
</evidence>
<dbReference type="PANTHER" id="PTHR10556:SF59">
    <property type="entry name" value="STEROID 5-ALPHA REDUCTASE C-TERMINAL DOMAIN-CONTAINING PROTEIN"/>
    <property type="match status" value="1"/>
</dbReference>
<name>A0AAY4C9V4_9TELE</name>
<evidence type="ECO:0000256" key="8">
    <source>
        <dbReference type="ARBA" id="ARBA00022832"/>
    </source>
</evidence>
<evidence type="ECO:0000256" key="14">
    <source>
        <dbReference type="ARBA" id="ARBA00023160"/>
    </source>
</evidence>
<reference evidence="18" key="2">
    <citation type="submission" date="2025-08" db="UniProtKB">
        <authorList>
            <consortium name="Ensembl"/>
        </authorList>
    </citation>
    <scope>IDENTIFICATION</scope>
</reference>
<keyword evidence="9" id="KW-0521">NADP</keyword>
<feature type="transmembrane region" description="Helical" evidence="15">
    <location>
        <begin position="212"/>
        <end position="235"/>
    </location>
</feature>
<evidence type="ECO:0000256" key="9">
    <source>
        <dbReference type="ARBA" id="ARBA00022857"/>
    </source>
</evidence>
<comment type="subcellular location">
    <subcellularLocation>
        <location evidence="1">Endoplasmic reticulum membrane</location>
        <topology evidence="1">Multi-pass membrane protein</topology>
    </subcellularLocation>
</comment>
<evidence type="ECO:0000313" key="19">
    <source>
        <dbReference type="Proteomes" id="UP000694580"/>
    </source>
</evidence>
<gene>
    <name evidence="18" type="primary">LOC114801593</name>
</gene>
<dbReference type="InterPro" id="IPR039357">
    <property type="entry name" value="SRD5A/TECR"/>
</dbReference>
<feature type="domain" description="TECR-like N-terminal" evidence="17">
    <location>
        <begin position="25"/>
        <end position="100"/>
    </location>
</feature>
<evidence type="ECO:0000256" key="11">
    <source>
        <dbReference type="ARBA" id="ARBA00023002"/>
    </source>
</evidence>
<keyword evidence="19" id="KW-1185">Reference proteome</keyword>
<protein>
    <recommendedName>
        <fullName evidence="4">very-long-chain enoyl-CoA reductase</fullName>
        <ecNumber evidence="4">1.3.1.93</ecNumber>
    </recommendedName>
</protein>
<evidence type="ECO:0000256" key="4">
    <source>
        <dbReference type="ARBA" id="ARBA00012530"/>
    </source>
</evidence>
<dbReference type="PROSITE" id="PS50244">
    <property type="entry name" value="S5A_REDUCTASE"/>
    <property type="match status" value="1"/>
</dbReference>
<dbReference type="Pfam" id="PF02544">
    <property type="entry name" value="Steroid_dh"/>
    <property type="match status" value="1"/>
</dbReference>
<dbReference type="InterPro" id="IPR049127">
    <property type="entry name" value="TECR-like_N"/>
</dbReference>
<evidence type="ECO:0000256" key="13">
    <source>
        <dbReference type="ARBA" id="ARBA00023136"/>
    </source>
</evidence>
<keyword evidence="10 15" id="KW-1133">Transmembrane helix</keyword>
<keyword evidence="12" id="KW-0443">Lipid metabolism</keyword>